<feature type="domain" description="DUF4145" evidence="1">
    <location>
        <begin position="77"/>
        <end position="164"/>
    </location>
</feature>
<evidence type="ECO:0000259" key="1">
    <source>
        <dbReference type="Pfam" id="PF13643"/>
    </source>
</evidence>
<evidence type="ECO:0000313" key="3">
    <source>
        <dbReference type="Proteomes" id="UP001557485"/>
    </source>
</evidence>
<reference evidence="2 3" key="1">
    <citation type="journal article" date="2011" name="Int. J. Syst. Evol. Microbiol.">
        <title>Zhongshania antarctica gen. nov., sp. nov. and Zhongshania guokunii sp. nov., gammaproteobacteria respectively isolated from coastal attached (fast) ice and surface seawater of the Antarctic.</title>
        <authorList>
            <person name="Li H.J."/>
            <person name="Zhang X.Y."/>
            <person name="Chen C.X."/>
            <person name="Zhang Y.J."/>
            <person name="Gao Z.M."/>
            <person name="Yu Y."/>
            <person name="Chen X.L."/>
            <person name="Chen B."/>
            <person name="Zhang Y.Z."/>
        </authorList>
    </citation>
    <scope>NUCLEOTIDE SEQUENCE [LARGE SCALE GENOMIC DNA]</scope>
    <source>
        <strain evidence="2 3">ZS6-22T</strain>
    </source>
</reference>
<dbReference type="Proteomes" id="UP001557485">
    <property type="component" value="Unassembled WGS sequence"/>
</dbReference>
<sequence>MGWHGVNGLNSKQFTCGHCGNIIATKSGFFSDNQQFIYICSHCDQPTHFNAQGSQYPDVAPGNDVGHLPEELAALYKEARNCVAASSYTGAVLLCRKLLMNIGVKQGAEEGKPFIHYVNYLAEQGYIPPNGRGWVDHIRKKGNEATHEIALMSKPDCEDLIAFSEMLMKFIYEFPNKVPAPPAE</sequence>
<comment type="caution">
    <text evidence="2">The sequence shown here is derived from an EMBL/GenBank/DDBJ whole genome shotgun (WGS) entry which is preliminary data.</text>
</comment>
<dbReference type="RefSeq" id="WP_368380099.1">
    <property type="nucleotide sequence ID" value="NZ_JBFRYA010000001.1"/>
</dbReference>
<dbReference type="InterPro" id="IPR025285">
    <property type="entry name" value="DUF4145"/>
</dbReference>
<dbReference type="Pfam" id="PF13643">
    <property type="entry name" value="DUF4145"/>
    <property type="match status" value="1"/>
</dbReference>
<proteinExistence type="predicted"/>
<dbReference type="EMBL" id="JBFRYA010000001">
    <property type="protein sequence ID" value="MEX1667798.1"/>
    <property type="molecule type" value="Genomic_DNA"/>
</dbReference>
<evidence type="ECO:0000313" key="2">
    <source>
        <dbReference type="EMBL" id="MEX1667798.1"/>
    </source>
</evidence>
<accession>A0ABV3U3M6</accession>
<gene>
    <name evidence="2" type="ORF">AB4876_02690</name>
</gene>
<keyword evidence="3" id="KW-1185">Reference proteome</keyword>
<protein>
    <submittedName>
        <fullName evidence="2">DUF4145 domain-containing protein</fullName>
    </submittedName>
</protein>
<organism evidence="2 3">
    <name type="scientific">Zhongshania guokunii</name>
    <dbReference type="NCBI Taxonomy" id="641783"/>
    <lineage>
        <taxon>Bacteria</taxon>
        <taxon>Pseudomonadati</taxon>
        <taxon>Pseudomonadota</taxon>
        <taxon>Gammaproteobacteria</taxon>
        <taxon>Cellvibrionales</taxon>
        <taxon>Spongiibacteraceae</taxon>
        <taxon>Zhongshania</taxon>
    </lineage>
</organism>
<name>A0ABV3U3M6_9GAMM</name>